<protein>
    <submittedName>
        <fullName evidence="1">Uncharacterized protein</fullName>
    </submittedName>
</protein>
<reference evidence="1" key="1">
    <citation type="submission" date="2014-09" db="EMBL/GenBank/DDBJ databases">
        <authorList>
            <person name="Magalhaes I.L.F."/>
            <person name="Oliveira U."/>
            <person name="Santos F.R."/>
            <person name="Vidigal T.H.D.A."/>
            <person name="Brescovit A.D."/>
            <person name="Santos A.J."/>
        </authorList>
    </citation>
    <scope>NUCLEOTIDE SEQUENCE</scope>
    <source>
        <tissue evidence="1">Shoot tissue taken approximately 20 cm above the soil surface</tissue>
    </source>
</reference>
<sequence length="73" mass="7868">MDMYLPLVLGYRSILAMLTSSDKLFSTKRESLSGTTVALGPNLTISAKSLTETGVTSLVNTQKNDTITNMKPT</sequence>
<proteinExistence type="predicted"/>
<name>A0A0A9AQS9_ARUDO</name>
<reference evidence="1" key="2">
    <citation type="journal article" date="2015" name="Data Brief">
        <title>Shoot transcriptome of the giant reed, Arundo donax.</title>
        <authorList>
            <person name="Barrero R.A."/>
            <person name="Guerrero F.D."/>
            <person name="Moolhuijzen P."/>
            <person name="Goolsby J.A."/>
            <person name="Tidwell J."/>
            <person name="Bellgard S.E."/>
            <person name="Bellgard M.I."/>
        </authorList>
    </citation>
    <scope>NUCLEOTIDE SEQUENCE</scope>
    <source>
        <tissue evidence="1">Shoot tissue taken approximately 20 cm above the soil surface</tissue>
    </source>
</reference>
<dbReference type="EMBL" id="GBRH01246625">
    <property type="protein sequence ID" value="JAD51270.1"/>
    <property type="molecule type" value="Transcribed_RNA"/>
</dbReference>
<dbReference type="AlphaFoldDB" id="A0A0A9AQS9"/>
<evidence type="ECO:0000313" key="1">
    <source>
        <dbReference type="EMBL" id="JAD51270.1"/>
    </source>
</evidence>
<organism evidence="1">
    <name type="scientific">Arundo donax</name>
    <name type="common">Giant reed</name>
    <name type="synonym">Donax arundinaceus</name>
    <dbReference type="NCBI Taxonomy" id="35708"/>
    <lineage>
        <taxon>Eukaryota</taxon>
        <taxon>Viridiplantae</taxon>
        <taxon>Streptophyta</taxon>
        <taxon>Embryophyta</taxon>
        <taxon>Tracheophyta</taxon>
        <taxon>Spermatophyta</taxon>
        <taxon>Magnoliopsida</taxon>
        <taxon>Liliopsida</taxon>
        <taxon>Poales</taxon>
        <taxon>Poaceae</taxon>
        <taxon>PACMAD clade</taxon>
        <taxon>Arundinoideae</taxon>
        <taxon>Arundineae</taxon>
        <taxon>Arundo</taxon>
    </lineage>
</organism>
<accession>A0A0A9AQS9</accession>